<evidence type="ECO:0000313" key="16">
    <source>
        <dbReference type="Proteomes" id="UP000248961"/>
    </source>
</evidence>
<dbReference type="GO" id="GO:0007165">
    <property type="term" value="P:signal transduction"/>
    <property type="evidence" value="ECO:0007669"/>
    <property type="project" value="InterPro"/>
</dbReference>
<dbReference type="PROSITE" id="PS51419">
    <property type="entry name" value="RAB"/>
    <property type="match status" value="1"/>
</dbReference>
<accession>A0A395HNI3</accession>
<comment type="similarity">
    <text evidence="10">Belongs to the small GTPase superfamily. Rheb family.</text>
</comment>
<dbReference type="InterPro" id="IPR027417">
    <property type="entry name" value="P-loop_NTPase"/>
</dbReference>
<keyword evidence="1" id="KW-0488">Methylation</keyword>
<dbReference type="SMART" id="SM00173">
    <property type="entry name" value="RAS"/>
    <property type="match status" value="1"/>
</dbReference>
<evidence type="ECO:0000256" key="5">
    <source>
        <dbReference type="ARBA" id="ARBA00022842"/>
    </source>
</evidence>
<evidence type="ECO:0000256" key="4">
    <source>
        <dbReference type="ARBA" id="ARBA00022801"/>
    </source>
</evidence>
<keyword evidence="16" id="KW-1185">Reference proteome</keyword>
<feature type="compositionally biased region" description="Polar residues" evidence="13">
    <location>
        <begin position="10"/>
        <end position="35"/>
    </location>
</feature>
<keyword evidence="2" id="KW-0479">Metal-binding</keyword>
<dbReference type="PANTHER" id="PTHR24070">
    <property type="entry name" value="RAS, DI-RAS, AND RHEB FAMILY MEMBERS OF SMALL GTPASE SUPERFAMILY"/>
    <property type="match status" value="1"/>
</dbReference>
<dbReference type="EMBL" id="KZ824315">
    <property type="protein sequence ID" value="RAL08398.1"/>
    <property type="molecule type" value="Genomic_DNA"/>
</dbReference>
<dbReference type="GO" id="GO:0016020">
    <property type="term" value="C:membrane"/>
    <property type="evidence" value="ECO:0007669"/>
    <property type="project" value="InterPro"/>
</dbReference>
<evidence type="ECO:0000256" key="10">
    <source>
        <dbReference type="ARBA" id="ARBA00037969"/>
    </source>
</evidence>
<evidence type="ECO:0000259" key="14">
    <source>
        <dbReference type="Pfam" id="PF07814"/>
    </source>
</evidence>
<dbReference type="GO" id="GO:0046872">
    <property type="term" value="F:metal ion binding"/>
    <property type="evidence" value="ECO:0007669"/>
    <property type="project" value="UniProtKB-KW"/>
</dbReference>
<keyword evidence="7" id="KW-0472">Membrane</keyword>
<evidence type="ECO:0000256" key="8">
    <source>
        <dbReference type="ARBA" id="ARBA00023288"/>
    </source>
</evidence>
<gene>
    <name evidence="15" type="ORF">BO97DRAFT_354175</name>
</gene>
<organism evidence="15 16">
    <name type="scientific">Aspergillus homomorphus (strain CBS 101889)</name>
    <dbReference type="NCBI Taxonomy" id="1450537"/>
    <lineage>
        <taxon>Eukaryota</taxon>
        <taxon>Fungi</taxon>
        <taxon>Dikarya</taxon>
        <taxon>Ascomycota</taxon>
        <taxon>Pezizomycotina</taxon>
        <taxon>Eurotiomycetes</taxon>
        <taxon>Eurotiomycetidae</taxon>
        <taxon>Eurotiales</taxon>
        <taxon>Aspergillaceae</taxon>
        <taxon>Aspergillus</taxon>
        <taxon>Aspergillus subgen. Circumdati</taxon>
    </lineage>
</organism>
<evidence type="ECO:0000256" key="6">
    <source>
        <dbReference type="ARBA" id="ARBA00023134"/>
    </source>
</evidence>
<feature type="compositionally biased region" description="Polar residues" evidence="13">
    <location>
        <begin position="45"/>
        <end position="62"/>
    </location>
</feature>
<evidence type="ECO:0000313" key="15">
    <source>
        <dbReference type="EMBL" id="RAL08398.1"/>
    </source>
</evidence>
<dbReference type="OrthoDB" id="5976022at2759"/>
<dbReference type="RefSeq" id="XP_025547552.1">
    <property type="nucleotide sequence ID" value="XM_025692085.1"/>
</dbReference>
<dbReference type="SMART" id="SM00175">
    <property type="entry name" value="RAB"/>
    <property type="match status" value="1"/>
</dbReference>
<dbReference type="NCBIfam" id="TIGR00231">
    <property type="entry name" value="small_GTP"/>
    <property type="match status" value="1"/>
</dbReference>
<dbReference type="GO" id="GO:0012505">
    <property type="term" value="C:endomembrane system"/>
    <property type="evidence" value="ECO:0007669"/>
    <property type="project" value="UniProtKB-SubCell"/>
</dbReference>
<evidence type="ECO:0000256" key="1">
    <source>
        <dbReference type="ARBA" id="ARBA00022481"/>
    </source>
</evidence>
<keyword evidence="6" id="KW-0342">GTP-binding</keyword>
<dbReference type="FunFam" id="3.40.50.300:FF:000273">
    <property type="entry name" value="GTP-binding protein Rheb homolog"/>
    <property type="match status" value="1"/>
</dbReference>
<feature type="region of interest" description="Disordered" evidence="13">
    <location>
        <begin position="1"/>
        <end position="74"/>
    </location>
</feature>
<dbReference type="InterPro" id="IPR011989">
    <property type="entry name" value="ARM-like"/>
</dbReference>
<evidence type="ECO:0000256" key="11">
    <source>
        <dbReference type="ARBA" id="ARBA00046278"/>
    </source>
</evidence>
<dbReference type="GeneID" id="37196374"/>
<evidence type="ECO:0000256" key="13">
    <source>
        <dbReference type="SAM" id="MobiDB-lite"/>
    </source>
</evidence>
<evidence type="ECO:0000256" key="12">
    <source>
        <dbReference type="ARBA" id="ARBA00049117"/>
    </source>
</evidence>
<evidence type="ECO:0000256" key="7">
    <source>
        <dbReference type="ARBA" id="ARBA00023136"/>
    </source>
</evidence>
<dbReference type="Proteomes" id="UP000248961">
    <property type="component" value="Unassembled WGS sequence"/>
</dbReference>
<reference evidence="15 16" key="1">
    <citation type="submission" date="2018-02" db="EMBL/GenBank/DDBJ databases">
        <title>The genomes of Aspergillus section Nigri reveals drivers in fungal speciation.</title>
        <authorList>
            <consortium name="DOE Joint Genome Institute"/>
            <person name="Vesth T.C."/>
            <person name="Nybo J."/>
            <person name="Theobald S."/>
            <person name="Brandl J."/>
            <person name="Frisvad J.C."/>
            <person name="Nielsen K.F."/>
            <person name="Lyhne E.K."/>
            <person name="Kogle M.E."/>
            <person name="Kuo A."/>
            <person name="Riley R."/>
            <person name="Clum A."/>
            <person name="Nolan M."/>
            <person name="Lipzen A."/>
            <person name="Salamov A."/>
            <person name="Henrissat B."/>
            <person name="Wiebenga A."/>
            <person name="De vries R.P."/>
            <person name="Grigoriev I.V."/>
            <person name="Mortensen U.H."/>
            <person name="Andersen M.R."/>
            <person name="Baker S.E."/>
        </authorList>
    </citation>
    <scope>NUCLEOTIDE SEQUENCE [LARGE SCALE GENOMIC DNA]</scope>
    <source>
        <strain evidence="15 16">CBS 101889</strain>
    </source>
</reference>
<dbReference type="PROSITE" id="PS51421">
    <property type="entry name" value="RAS"/>
    <property type="match status" value="1"/>
</dbReference>
<keyword evidence="4" id="KW-0378">Hydrolase</keyword>
<keyword evidence="8" id="KW-0449">Lipoprotein</keyword>
<proteinExistence type="inferred from homology"/>
<dbReference type="Gene3D" id="3.40.50.300">
    <property type="entry name" value="P-loop containing nucleotide triphosphate hydrolases"/>
    <property type="match status" value="1"/>
</dbReference>
<dbReference type="InterPro" id="IPR022771">
    <property type="entry name" value="WAPL_C"/>
</dbReference>
<dbReference type="SMART" id="SM00174">
    <property type="entry name" value="RHO"/>
    <property type="match status" value="1"/>
</dbReference>
<dbReference type="Pfam" id="PF07814">
    <property type="entry name" value="WAPL"/>
    <property type="match status" value="1"/>
</dbReference>
<keyword evidence="3" id="KW-0547">Nucleotide-binding</keyword>
<dbReference type="CDD" id="cd04137">
    <property type="entry name" value="RheB"/>
    <property type="match status" value="1"/>
</dbReference>
<dbReference type="InterPro" id="IPR005225">
    <property type="entry name" value="Small_GTP-bd"/>
</dbReference>
<name>A0A395HNI3_ASPHC</name>
<dbReference type="AlphaFoldDB" id="A0A395HNI3"/>
<keyword evidence="5" id="KW-0460">Magnesium</keyword>
<dbReference type="PRINTS" id="PR00449">
    <property type="entry name" value="RASTRNSFRMNG"/>
</dbReference>
<dbReference type="InterPro" id="IPR020849">
    <property type="entry name" value="Small_GTPase_Ras-type"/>
</dbReference>
<protein>
    <submittedName>
        <fullName evidence="15">Ras-domain-containing protein</fullName>
    </submittedName>
</protein>
<dbReference type="GO" id="GO:0003924">
    <property type="term" value="F:GTPase activity"/>
    <property type="evidence" value="ECO:0007669"/>
    <property type="project" value="InterPro"/>
</dbReference>
<dbReference type="Pfam" id="PF00071">
    <property type="entry name" value="Ras"/>
    <property type="match status" value="1"/>
</dbReference>
<dbReference type="VEuPathDB" id="FungiDB:BO97DRAFT_354175"/>
<comment type="catalytic activity">
    <reaction evidence="12">
        <text>GTP + H2O = GDP + phosphate + H(+)</text>
        <dbReference type="Rhea" id="RHEA:19669"/>
        <dbReference type="ChEBI" id="CHEBI:15377"/>
        <dbReference type="ChEBI" id="CHEBI:15378"/>
        <dbReference type="ChEBI" id="CHEBI:37565"/>
        <dbReference type="ChEBI" id="CHEBI:43474"/>
        <dbReference type="ChEBI" id="CHEBI:58189"/>
    </reaction>
    <physiologicalReaction direction="left-to-right" evidence="12">
        <dbReference type="Rhea" id="RHEA:19670"/>
    </physiologicalReaction>
</comment>
<evidence type="ECO:0000256" key="9">
    <source>
        <dbReference type="ARBA" id="ARBA00023289"/>
    </source>
</evidence>
<dbReference type="STRING" id="1450537.A0A395HNI3"/>
<feature type="domain" description="Wings apart-like protein C-terminal" evidence="14">
    <location>
        <begin position="139"/>
        <end position="478"/>
    </location>
</feature>
<sequence length="743" mass="82341">MRRRLIDSLSAAQESALNEVSPSDSEAHDANTSSDFKVRRRENVGSPQTDQNRIPKTSTASIESARETRTSAPPALLRSRITYARQRSFLGSALNDSVSGIHDAPVAALNNTEAGILSVAHKATTSLPLSADGDDPGRPVRSIHELRQAGDNARFQESVESLFDDIDNPGNSTSDICNGIIQLCKKLLEPNFMHRFSENAFDERLVKCTLGNLDVVPTCLTLCAYRLVCLKGIHSYSHLRTFWARLVDRSQSLLMVKDDIMSLAGKPRSHLSKAVQASLRDLIPQLTFLLFPDSTAPKLYPHLIILSCIQYCLAVFQDKSHRIESMSPPMLSSLVGLLLPNSAESPTHPPLHNNFQTKSMTLRILESYIMLSPMPRYLYSSPFQKFVLLHNDFIESAQDDQGRQILALYLRVILNLTNNECLACEQYASPEMIIGFARIVSAGLSSASAFFGSNEHDPVSLVILALGILTNLAEQSESCRACFLMPAHDSQPPLDILVQQFSLNIDLVSHAKSVSEVHSTVAVGYLSILLAVLCLHTEPCARIRELLLNFGREVASVKSTAKEFFLYYEKAERDSRLTEPQENGNTSTAQSYYPTIENTFSRIIKYNGQDFATEIVDTAGQDEYSILNSKHFIGIHGYIIVYSLSSRQSFDMVRVIRDKILNHLGADHVPLVIVGNKSDLKSEQRQVSLEEGRQLGEEFHCAFTEASARLDYNVGKAFDLIIGEIEKSQNPSQPAGGNKCSVM</sequence>
<dbReference type="GO" id="GO:0005525">
    <property type="term" value="F:GTP binding"/>
    <property type="evidence" value="ECO:0007669"/>
    <property type="project" value="UniProtKB-KW"/>
</dbReference>
<evidence type="ECO:0000256" key="2">
    <source>
        <dbReference type="ARBA" id="ARBA00022723"/>
    </source>
</evidence>
<dbReference type="SUPFAM" id="SSF52540">
    <property type="entry name" value="P-loop containing nucleoside triphosphate hydrolases"/>
    <property type="match status" value="1"/>
</dbReference>
<dbReference type="InterPro" id="IPR001806">
    <property type="entry name" value="Small_GTPase"/>
</dbReference>
<keyword evidence="9" id="KW-0636">Prenylation</keyword>
<evidence type="ECO:0000256" key="3">
    <source>
        <dbReference type="ARBA" id="ARBA00022741"/>
    </source>
</evidence>
<comment type="subcellular location">
    <subcellularLocation>
        <location evidence="11">Endomembrane system</location>
        <topology evidence="11">Lipid-anchor</topology>
        <orientation evidence="11">Cytoplasmic side</orientation>
    </subcellularLocation>
</comment>
<dbReference type="Gene3D" id="1.25.10.10">
    <property type="entry name" value="Leucine-rich Repeat Variant"/>
    <property type="match status" value="1"/>
</dbReference>